<accession>A0A0H5NRT5</accession>
<dbReference type="Proteomes" id="UP000057820">
    <property type="component" value="Chromosome 1"/>
</dbReference>
<dbReference type="Gene3D" id="1.10.1660.10">
    <property type="match status" value="2"/>
</dbReference>
<dbReference type="SMART" id="SM00422">
    <property type="entry name" value="HTH_MERR"/>
    <property type="match status" value="2"/>
</dbReference>
<organism evidence="3 4">
    <name type="scientific">Nocardia farcinica</name>
    <dbReference type="NCBI Taxonomy" id="37329"/>
    <lineage>
        <taxon>Bacteria</taxon>
        <taxon>Bacillati</taxon>
        <taxon>Actinomycetota</taxon>
        <taxon>Actinomycetes</taxon>
        <taxon>Mycobacteriales</taxon>
        <taxon>Nocardiaceae</taxon>
        <taxon>Nocardia</taxon>
    </lineage>
</organism>
<dbReference type="PANTHER" id="PTHR30204:SF93">
    <property type="entry name" value="HTH MERR-TYPE DOMAIN-CONTAINING PROTEIN"/>
    <property type="match status" value="1"/>
</dbReference>
<keyword evidence="1" id="KW-0238">DNA-binding</keyword>
<feature type="domain" description="HTH merR-type" evidence="2">
    <location>
        <begin position="136"/>
        <end position="203"/>
    </location>
</feature>
<gene>
    <name evidence="3" type="ORF">ERS450000_02749</name>
</gene>
<dbReference type="SUPFAM" id="SSF46955">
    <property type="entry name" value="Putative DNA-binding domain"/>
    <property type="match status" value="2"/>
</dbReference>
<dbReference type="InterPro" id="IPR000551">
    <property type="entry name" value="MerR-type_HTH_dom"/>
</dbReference>
<evidence type="ECO:0000313" key="3">
    <source>
        <dbReference type="EMBL" id="CRY78097.1"/>
    </source>
</evidence>
<dbReference type="PROSITE" id="PS50937">
    <property type="entry name" value="HTH_MERR_2"/>
    <property type="match status" value="2"/>
</dbReference>
<dbReference type="Pfam" id="PF13411">
    <property type="entry name" value="MerR_1"/>
    <property type="match status" value="1"/>
</dbReference>
<dbReference type="EMBL" id="LN868938">
    <property type="protein sequence ID" value="CRY78097.1"/>
    <property type="molecule type" value="Genomic_DNA"/>
</dbReference>
<dbReference type="PROSITE" id="PS00552">
    <property type="entry name" value="HTH_MERR_1"/>
    <property type="match status" value="1"/>
</dbReference>
<sequence>MDSAAISLDGVKYLRPADLARRHGLSTQAVRNYEAEGFLPAAARTPSGYRMFTEVHGAALSAFLALVTGYGHATAGRIMNALNAGDLDRALRLIDEGHVRLVEDRRTLDSVRHAVEHLTDTGAEPPRPEPGAAARTIGELAHLLRVTPATLRNWEEAGILSPDRERGTGFRRYGPSDVRDARLAHLLRRGGYPLERIALVVAQVRTAGGTDELADALAQWHGRLLAQGTAMLDAAAKVGEYLRLRSDPGTDTATVGSG</sequence>
<evidence type="ECO:0000313" key="4">
    <source>
        <dbReference type="Proteomes" id="UP000057820"/>
    </source>
</evidence>
<proteinExistence type="predicted"/>
<protein>
    <submittedName>
        <fullName evidence="3">Zinc-responsive transcriptional regulator</fullName>
    </submittedName>
</protein>
<evidence type="ECO:0000259" key="2">
    <source>
        <dbReference type="PROSITE" id="PS50937"/>
    </source>
</evidence>
<dbReference type="AlphaFoldDB" id="A0A0H5NRT5"/>
<dbReference type="GO" id="GO:0003700">
    <property type="term" value="F:DNA-binding transcription factor activity"/>
    <property type="evidence" value="ECO:0007669"/>
    <property type="project" value="InterPro"/>
</dbReference>
<name>A0A0H5NRT5_NOCFR</name>
<dbReference type="Pfam" id="PF00376">
    <property type="entry name" value="MerR"/>
    <property type="match status" value="1"/>
</dbReference>
<dbReference type="CDD" id="cd04773">
    <property type="entry name" value="HTH_TioE_rpt2"/>
    <property type="match status" value="1"/>
</dbReference>
<dbReference type="KEGG" id="nfr:ERS450000_02749"/>
<evidence type="ECO:0000256" key="1">
    <source>
        <dbReference type="ARBA" id="ARBA00023125"/>
    </source>
</evidence>
<dbReference type="InterPro" id="IPR009061">
    <property type="entry name" value="DNA-bd_dom_put_sf"/>
</dbReference>
<reference evidence="4" key="1">
    <citation type="submission" date="2015-03" db="EMBL/GenBank/DDBJ databases">
        <authorList>
            <consortium name="Pathogen Informatics"/>
        </authorList>
    </citation>
    <scope>NUCLEOTIDE SEQUENCE [LARGE SCALE GENOMIC DNA]</scope>
    <source>
        <strain evidence="4">NCTC11134</strain>
    </source>
</reference>
<feature type="domain" description="HTH merR-type" evidence="2">
    <location>
        <begin position="13"/>
        <end position="54"/>
    </location>
</feature>
<dbReference type="GO" id="GO:0003677">
    <property type="term" value="F:DNA binding"/>
    <property type="evidence" value="ECO:0007669"/>
    <property type="project" value="UniProtKB-KW"/>
</dbReference>
<dbReference type="PANTHER" id="PTHR30204">
    <property type="entry name" value="REDOX-CYCLING DRUG-SENSING TRANSCRIPTIONAL ACTIVATOR SOXR"/>
    <property type="match status" value="1"/>
</dbReference>
<dbReference type="InterPro" id="IPR047057">
    <property type="entry name" value="MerR_fam"/>
</dbReference>